<dbReference type="Bgee" id="ENSOANG00000000786">
    <property type="expression patterns" value="Expressed in cerebellum and 7 other cell types or tissues"/>
</dbReference>
<organism evidence="7 8">
    <name type="scientific">Ornithorhynchus anatinus</name>
    <name type="common">Duckbill platypus</name>
    <dbReference type="NCBI Taxonomy" id="9258"/>
    <lineage>
        <taxon>Eukaryota</taxon>
        <taxon>Metazoa</taxon>
        <taxon>Chordata</taxon>
        <taxon>Craniata</taxon>
        <taxon>Vertebrata</taxon>
        <taxon>Euteleostomi</taxon>
        <taxon>Mammalia</taxon>
        <taxon>Monotremata</taxon>
        <taxon>Ornithorhynchidae</taxon>
        <taxon>Ornithorhynchus</taxon>
    </lineage>
</organism>
<dbReference type="Ensembl" id="ENSOANT00000071522.1">
    <property type="protein sequence ID" value="ENSOANP00000046000.1"/>
    <property type="gene ID" value="ENSOANG00000000786.4"/>
</dbReference>
<evidence type="ECO:0000313" key="8">
    <source>
        <dbReference type="Proteomes" id="UP000002279"/>
    </source>
</evidence>
<evidence type="ECO:0000256" key="1">
    <source>
        <dbReference type="ARBA" id="ARBA00004443"/>
    </source>
</evidence>
<sequence length="550" mass="60898">NHVGGRGAGAGGIDRLQELFINIYIDRSLHKVQKAPRRPGPSVFPLVGFHVEIAEDVLGQLDRLFPGRLALLFSLRVHRVEGEELFGEELLQADVVLVRPVAVEGEDLALDGGQAPEDAPDGSEGRVLFAGERLPLGQGLLQVDVGDEGLHLHHRPPPRLTDAGVLARAHLVQLADQALQLRLGAQVRVGRVLGLEELVPHGPRLLAHRLDPQDGLVLAQVEGVGGVRFLLQVQVLEQLVDFLHHLLPVVPDLRAPADVQGIQVGGEAREDAGQVPAGLAVVHAHEQGDQGPAGLVHFGHDRVDLGDGRVGPVGERQGRLLLHAALQDLLHGAHPGQRVVPGLPQGDLPPRLHVREPQDDVLDPLFELVGDAVASAVEGSDLLLHQGLGLLEDRLDLQPARVVGVLLQLLQEPLGFLGRPLPRLLDVPSAFRVDGVDLESPLEQQLRKLRQETQEWNQRFWATQNLAFWKEKEEFIYRRLKAKGLEVRDETGQKITLSAEEMADFYKEFLSKNFKKHMNYNRDWYKRNFTITFFMGKVAVERIWRRLGRK</sequence>
<dbReference type="GeneTree" id="ENSGT00940000155555"/>
<reference evidence="7" key="3">
    <citation type="submission" date="2025-09" db="UniProtKB">
        <authorList>
            <consortium name="Ensembl"/>
        </authorList>
    </citation>
    <scope>IDENTIFICATION</scope>
    <source>
        <strain evidence="7">Glennie</strain>
    </source>
</reference>
<evidence type="ECO:0000256" key="3">
    <source>
        <dbReference type="ARBA" id="ARBA00022792"/>
    </source>
</evidence>
<evidence type="ECO:0000256" key="6">
    <source>
        <dbReference type="ARBA" id="ARBA00023136"/>
    </source>
</evidence>
<keyword evidence="8" id="KW-1185">Reference proteome</keyword>
<name>A0A6I8NXC5_ORNAN</name>
<keyword evidence="3" id="KW-0999">Mitochondrion inner membrane</keyword>
<dbReference type="PANTHER" id="PTHR31107">
    <property type="entry name" value="APOPTOGENIC PROTEIN 1, MITOCHONDRIAL"/>
    <property type="match status" value="1"/>
</dbReference>
<gene>
    <name evidence="7" type="primary">KLC1</name>
</gene>
<dbReference type="AlphaFoldDB" id="A0A6I8NXC5"/>
<protein>
    <submittedName>
        <fullName evidence="7">Kinesin light chain 1</fullName>
    </submittedName>
</protein>
<evidence type="ECO:0000256" key="4">
    <source>
        <dbReference type="ARBA" id="ARBA00022946"/>
    </source>
</evidence>
<proteinExistence type="inferred from homology"/>
<evidence type="ECO:0000256" key="5">
    <source>
        <dbReference type="ARBA" id="ARBA00023128"/>
    </source>
</evidence>
<accession>A0A6I8NXC5</accession>
<dbReference type="Proteomes" id="UP000002279">
    <property type="component" value="Chromosome 1"/>
</dbReference>
<keyword evidence="4" id="KW-0809">Transit peptide</keyword>
<reference evidence="7 8" key="1">
    <citation type="journal article" date="2008" name="Nature">
        <title>Genome analysis of the platypus reveals unique signatures of evolution.</title>
        <authorList>
            <person name="Warren W.C."/>
            <person name="Hillier L.W."/>
            <person name="Marshall Graves J.A."/>
            <person name="Birney E."/>
            <person name="Ponting C.P."/>
            <person name="Grutzner F."/>
            <person name="Belov K."/>
            <person name="Miller W."/>
            <person name="Clarke L."/>
            <person name="Chinwalla A.T."/>
            <person name="Yang S.P."/>
            <person name="Heger A."/>
            <person name="Locke D.P."/>
            <person name="Miethke P."/>
            <person name="Waters P.D."/>
            <person name="Veyrunes F."/>
            <person name="Fulton L."/>
            <person name="Fulton B."/>
            <person name="Graves T."/>
            <person name="Wallis J."/>
            <person name="Puente X.S."/>
            <person name="Lopez-Otin C."/>
            <person name="Ordonez G.R."/>
            <person name="Eichler E.E."/>
            <person name="Chen L."/>
            <person name="Cheng Z."/>
            <person name="Deakin J.E."/>
            <person name="Alsop A."/>
            <person name="Thompson K."/>
            <person name="Kirby P."/>
            <person name="Papenfuss A.T."/>
            <person name="Wakefield M.J."/>
            <person name="Olender T."/>
            <person name="Lancet D."/>
            <person name="Huttley G.A."/>
            <person name="Smit A.F."/>
            <person name="Pask A."/>
            <person name="Temple-Smith P."/>
            <person name="Batzer M.A."/>
            <person name="Walker J.A."/>
            <person name="Konkel M.K."/>
            <person name="Harris R.S."/>
            <person name="Whittington C.M."/>
            <person name="Wong E.S."/>
            <person name="Gemmell N.J."/>
            <person name="Buschiazzo E."/>
            <person name="Vargas Jentzsch I.M."/>
            <person name="Merkel A."/>
            <person name="Schmitz J."/>
            <person name="Zemann A."/>
            <person name="Churakov G."/>
            <person name="Kriegs J.O."/>
            <person name="Brosius J."/>
            <person name="Murchison E.P."/>
            <person name="Sachidanandam R."/>
            <person name="Smith C."/>
            <person name="Hannon G.J."/>
            <person name="Tsend-Ayush E."/>
            <person name="McMillan D."/>
            <person name="Attenborough R."/>
            <person name="Rens W."/>
            <person name="Ferguson-Smith M."/>
            <person name="Lefevre C.M."/>
            <person name="Sharp J.A."/>
            <person name="Nicholas K.R."/>
            <person name="Ray D.A."/>
            <person name="Kube M."/>
            <person name="Reinhardt R."/>
            <person name="Pringle T.H."/>
            <person name="Taylor J."/>
            <person name="Jones R.C."/>
            <person name="Nixon B."/>
            <person name="Dacheux J.L."/>
            <person name="Niwa H."/>
            <person name="Sekita Y."/>
            <person name="Huang X."/>
            <person name="Stark A."/>
            <person name="Kheradpour P."/>
            <person name="Kellis M."/>
            <person name="Flicek P."/>
            <person name="Chen Y."/>
            <person name="Webber C."/>
            <person name="Hardison R."/>
            <person name="Nelson J."/>
            <person name="Hallsworth-Pepin K."/>
            <person name="Delehaunty K."/>
            <person name="Markovic C."/>
            <person name="Minx P."/>
            <person name="Feng Y."/>
            <person name="Kremitzki C."/>
            <person name="Mitreva M."/>
            <person name="Glasscock J."/>
            <person name="Wylie T."/>
            <person name="Wohldmann P."/>
            <person name="Thiru P."/>
            <person name="Nhan M.N."/>
            <person name="Pohl C.S."/>
            <person name="Smith S.M."/>
            <person name="Hou S."/>
            <person name="Nefedov M."/>
            <person name="de Jong P.J."/>
            <person name="Renfree M.B."/>
            <person name="Mardis E.R."/>
            <person name="Wilson R.K."/>
        </authorList>
    </citation>
    <scope>NUCLEOTIDE SEQUENCE [LARGE SCALE GENOMIC DNA]</scope>
    <source>
        <strain evidence="7 8">Glennie</strain>
    </source>
</reference>
<dbReference type="Pfam" id="PF10231">
    <property type="entry name" value="COA8"/>
    <property type="match status" value="1"/>
</dbReference>
<dbReference type="InterPro" id="IPR018796">
    <property type="entry name" value="COA8"/>
</dbReference>
<comment type="similarity">
    <text evidence="2">Belongs to the COA8 family.</text>
</comment>
<dbReference type="GO" id="GO:0005743">
    <property type="term" value="C:mitochondrial inner membrane"/>
    <property type="evidence" value="ECO:0007669"/>
    <property type="project" value="UniProtKB-SubCell"/>
</dbReference>
<dbReference type="PANTHER" id="PTHR31107:SF2">
    <property type="entry name" value="CYTOCHROME C OXIDASE ASSEMBLY FACTOR 8"/>
    <property type="match status" value="1"/>
</dbReference>
<evidence type="ECO:0000313" key="7">
    <source>
        <dbReference type="Ensembl" id="ENSOANP00000046000.1"/>
    </source>
</evidence>
<evidence type="ECO:0000256" key="2">
    <source>
        <dbReference type="ARBA" id="ARBA00005453"/>
    </source>
</evidence>
<keyword evidence="5" id="KW-0496">Mitochondrion</keyword>
<comment type="subcellular location">
    <subcellularLocation>
        <location evidence="1">Mitochondrion inner membrane</location>
        <topology evidence="1">Peripheral membrane protein</topology>
        <orientation evidence="1">Matrix side</orientation>
    </subcellularLocation>
</comment>
<dbReference type="GO" id="GO:0097193">
    <property type="term" value="P:intrinsic apoptotic signaling pathway"/>
    <property type="evidence" value="ECO:0007669"/>
    <property type="project" value="InterPro"/>
</dbReference>
<reference evidence="7" key="2">
    <citation type="submission" date="2025-08" db="UniProtKB">
        <authorList>
            <consortium name="Ensembl"/>
        </authorList>
    </citation>
    <scope>IDENTIFICATION</scope>
    <source>
        <strain evidence="7">Glennie</strain>
    </source>
</reference>
<keyword evidence="6" id="KW-0472">Membrane</keyword>